<feature type="region of interest" description="Disordered" evidence="2">
    <location>
        <begin position="177"/>
        <end position="207"/>
    </location>
</feature>
<keyword evidence="4" id="KW-1185">Reference proteome</keyword>
<feature type="coiled-coil region" evidence="1">
    <location>
        <begin position="46"/>
        <end position="105"/>
    </location>
</feature>
<dbReference type="Proteomes" id="UP000509658">
    <property type="component" value="Chromosome"/>
</dbReference>
<feature type="compositionally biased region" description="Basic and acidic residues" evidence="2">
    <location>
        <begin position="178"/>
        <end position="200"/>
    </location>
</feature>
<reference evidence="3 4" key="1">
    <citation type="submission" date="2020-05" db="EMBL/GenBank/DDBJ databases">
        <title>Horizontal transmission and recombination maintain forever young bacterial symbiont genomes.</title>
        <authorList>
            <person name="Russell S.L."/>
            <person name="Pepper-Tunick E."/>
            <person name="Svedberg J."/>
            <person name="Byrne A."/>
            <person name="Ruelas Castillo J."/>
            <person name="Vollmers C."/>
            <person name="Beinart R.A."/>
            <person name="Corbett-Detig R."/>
        </authorList>
    </citation>
    <scope>NUCLEOTIDE SEQUENCE [LARGE SCALE GENOMIC DNA]</scope>
    <source>
        <strain evidence="3">Santa_Monica_outfall</strain>
    </source>
</reference>
<dbReference type="EMBL" id="CP054491">
    <property type="protein sequence ID" value="QKQ25796.1"/>
    <property type="molecule type" value="Genomic_DNA"/>
</dbReference>
<name>A0A6N0HUF2_9GAMM</name>
<evidence type="ECO:0000256" key="2">
    <source>
        <dbReference type="SAM" id="MobiDB-lite"/>
    </source>
</evidence>
<proteinExistence type="predicted"/>
<protein>
    <submittedName>
        <fullName evidence="3">Uncharacterized protein</fullName>
    </submittedName>
</protein>
<gene>
    <name evidence="3" type="ORF">HUE57_05515</name>
</gene>
<sequence length="207" mass="23197">MTETEAEMELRVWKELAVSKQVLMLAATEALKLDKDCTPEELKVALDAAIKRSADADVNISNAQEEARLSVAAVEQVLSKTKKTLESVEAELAETKAKQEKLELQLGTDRTNHAQQMQKIKDSLAEKERAIKTISTTLSDTPENVVKKLKTLKKQKMDEADARKKADAALATLRKEKKQLEQEKKEIEQELKELKDAQEKPEEEAAA</sequence>
<evidence type="ECO:0000313" key="4">
    <source>
        <dbReference type="Proteomes" id="UP000509658"/>
    </source>
</evidence>
<keyword evidence="1" id="KW-0175">Coiled coil</keyword>
<accession>A0A6N0HUF2</accession>
<dbReference type="RefSeq" id="WP_135622245.1">
    <property type="nucleotide sequence ID" value="NZ_CP054491.1"/>
</dbReference>
<dbReference type="KEGG" id="rev:HUE57_05515"/>
<evidence type="ECO:0000256" key="1">
    <source>
        <dbReference type="SAM" id="Coils"/>
    </source>
</evidence>
<dbReference type="AlphaFoldDB" id="A0A6N0HUF2"/>
<evidence type="ECO:0000313" key="3">
    <source>
        <dbReference type="EMBL" id="QKQ25796.1"/>
    </source>
</evidence>
<organism evidence="3 4">
    <name type="scientific">Candidatus Reidiella endopervernicosa</name>
    <dbReference type="NCBI Taxonomy" id="2738883"/>
    <lineage>
        <taxon>Bacteria</taxon>
        <taxon>Pseudomonadati</taxon>
        <taxon>Pseudomonadota</taxon>
        <taxon>Gammaproteobacteria</taxon>
        <taxon>Candidatus Reidiella</taxon>
    </lineage>
</organism>